<dbReference type="InterPro" id="IPR005122">
    <property type="entry name" value="Uracil-DNA_glycosylase-like"/>
</dbReference>
<dbReference type="SUPFAM" id="SSF52141">
    <property type="entry name" value="Uracil-DNA glycosylase-like"/>
    <property type="match status" value="1"/>
</dbReference>
<evidence type="ECO:0000256" key="5">
    <source>
        <dbReference type="ARBA" id="ARBA00022485"/>
    </source>
</evidence>
<name>A0A0G4B4J5_9BACT</name>
<dbReference type="Proteomes" id="UP000035648">
    <property type="component" value="Chromosome"/>
</dbReference>
<proteinExistence type="inferred from homology"/>
<keyword evidence="6" id="KW-0479">Metal-binding</keyword>
<keyword evidence="5" id="KW-0004">4Fe-4S</keyword>
<dbReference type="SMART" id="SM00987">
    <property type="entry name" value="UreE_C"/>
    <property type="match status" value="1"/>
</dbReference>
<evidence type="ECO:0000256" key="2">
    <source>
        <dbReference type="ARBA" id="ARBA00006521"/>
    </source>
</evidence>
<evidence type="ECO:0000259" key="12">
    <source>
        <dbReference type="SMART" id="SM00986"/>
    </source>
</evidence>
<dbReference type="EMBL" id="CP011213">
    <property type="protein sequence ID" value="AKM82323.1"/>
    <property type="molecule type" value="Genomic_DNA"/>
</dbReference>
<evidence type="ECO:0000256" key="7">
    <source>
        <dbReference type="ARBA" id="ARBA00022763"/>
    </source>
</evidence>
<dbReference type="Gene3D" id="3.40.470.10">
    <property type="entry name" value="Uracil-DNA glycosylase-like domain"/>
    <property type="match status" value="1"/>
</dbReference>
<evidence type="ECO:0000256" key="1">
    <source>
        <dbReference type="ARBA" id="ARBA00001400"/>
    </source>
</evidence>
<evidence type="ECO:0000256" key="8">
    <source>
        <dbReference type="ARBA" id="ARBA00022801"/>
    </source>
</evidence>
<dbReference type="Pfam" id="PF03167">
    <property type="entry name" value="UDG"/>
    <property type="match status" value="1"/>
</dbReference>
<keyword evidence="8" id="KW-0378">Hydrolase</keyword>
<dbReference type="PANTHER" id="PTHR33693">
    <property type="entry name" value="TYPE-5 URACIL-DNA GLYCOSYLASE"/>
    <property type="match status" value="1"/>
</dbReference>
<keyword evidence="10" id="KW-0411">Iron-sulfur</keyword>
<dbReference type="SMART" id="SM00986">
    <property type="entry name" value="UDG"/>
    <property type="match status" value="1"/>
</dbReference>
<keyword evidence="13" id="KW-0548">Nucleotidyltransferase</keyword>
<dbReference type="PANTHER" id="PTHR33693:SF1">
    <property type="entry name" value="TYPE-4 URACIL-DNA GLYCOSYLASE"/>
    <property type="match status" value="1"/>
</dbReference>
<dbReference type="GO" id="GO:0004844">
    <property type="term" value="F:uracil DNA N-glycosylase activity"/>
    <property type="evidence" value="ECO:0007669"/>
    <property type="project" value="UniProtKB-EC"/>
</dbReference>
<dbReference type="KEGG" id="bbgw:UT28_C0001G0518"/>
<dbReference type="EC" id="3.2.2.27" evidence="3"/>
<organism evidence="13 14">
    <name type="scientific">Berkelbacteria bacterium GW2011_GWE1_39_12</name>
    <dbReference type="NCBI Taxonomy" id="1618337"/>
    <lineage>
        <taxon>Bacteria</taxon>
        <taxon>Candidatus Berkelbacteria</taxon>
    </lineage>
</organism>
<evidence type="ECO:0000256" key="9">
    <source>
        <dbReference type="ARBA" id="ARBA00023004"/>
    </source>
</evidence>
<keyword evidence="11" id="KW-0234">DNA repair</keyword>
<dbReference type="InterPro" id="IPR005273">
    <property type="entry name" value="Ura-DNA_glyco_family4"/>
</dbReference>
<evidence type="ECO:0000256" key="3">
    <source>
        <dbReference type="ARBA" id="ARBA00012030"/>
    </source>
</evidence>
<protein>
    <recommendedName>
        <fullName evidence="4">Type-4 uracil-DNA glycosylase</fullName>
        <ecNumber evidence="3">3.2.2.27</ecNumber>
    </recommendedName>
</protein>
<dbReference type="GO" id="GO:0046872">
    <property type="term" value="F:metal ion binding"/>
    <property type="evidence" value="ECO:0007669"/>
    <property type="project" value="UniProtKB-KW"/>
</dbReference>
<dbReference type="PATRIC" id="fig|1618337.4.peg.519"/>
<dbReference type="GO" id="GO:0016779">
    <property type="term" value="F:nucleotidyltransferase activity"/>
    <property type="evidence" value="ECO:0007669"/>
    <property type="project" value="UniProtKB-KW"/>
</dbReference>
<keyword evidence="13" id="KW-0808">Transferase</keyword>
<keyword evidence="9" id="KW-0408">Iron</keyword>
<evidence type="ECO:0000256" key="11">
    <source>
        <dbReference type="ARBA" id="ARBA00023204"/>
    </source>
</evidence>
<dbReference type="CDD" id="cd10030">
    <property type="entry name" value="UDG-F4_TTUDGA_SPO1dp_like"/>
    <property type="match status" value="1"/>
</dbReference>
<reference evidence="13 14" key="1">
    <citation type="journal article" date="2015" name="Nature">
        <title>rRNA introns, odd ribosomes, and small enigmatic genomes across a large radiation of phyla.</title>
        <authorList>
            <person name="Brown C.T."/>
            <person name="Hug L.A."/>
            <person name="Thomas B.C."/>
            <person name="Sharon I."/>
            <person name="Castelle C.J."/>
            <person name="Singh A."/>
            <person name="Wilkins M.J."/>
            <person name="Williams K.H."/>
            <person name="Banfield J.F."/>
        </authorList>
    </citation>
    <scope>NUCLEOTIDE SEQUENCE [LARGE SCALE GENOMIC DNA]</scope>
</reference>
<keyword evidence="7" id="KW-0227">DNA damage</keyword>
<dbReference type="GO" id="GO:0051539">
    <property type="term" value="F:4 iron, 4 sulfur cluster binding"/>
    <property type="evidence" value="ECO:0007669"/>
    <property type="project" value="UniProtKB-KW"/>
</dbReference>
<dbReference type="GO" id="GO:0006281">
    <property type="term" value="P:DNA repair"/>
    <property type="evidence" value="ECO:0007669"/>
    <property type="project" value="UniProtKB-KW"/>
</dbReference>
<evidence type="ECO:0000256" key="4">
    <source>
        <dbReference type="ARBA" id="ARBA00019403"/>
    </source>
</evidence>
<gene>
    <name evidence="13" type="ORF">UT28_C0001G0518</name>
</gene>
<dbReference type="NCBIfam" id="TIGR00758">
    <property type="entry name" value="UDG_fam4"/>
    <property type="match status" value="1"/>
</dbReference>
<evidence type="ECO:0000313" key="14">
    <source>
        <dbReference type="Proteomes" id="UP000035648"/>
    </source>
</evidence>
<evidence type="ECO:0000256" key="10">
    <source>
        <dbReference type="ARBA" id="ARBA00023014"/>
    </source>
</evidence>
<dbReference type="AlphaFoldDB" id="A0A0G4B4J5"/>
<dbReference type="STRING" id="1618337.UT28_C0001G0518"/>
<accession>A0A0G4B4J5</accession>
<sequence>MNYSNLDEIAAEIKICKKCPLFRGRINAVPGSGNPNAEILFIGEGPGQNEDKKGLPFVGDAGKFLDEMLESINLKREDIFIGNVVKCRPPNNRDPLEEEVGVCTRNYLISQIRLIKPKLIVTLGRHSMQVFFPQLKSISQVHGKAYKKAGQVYLILYHPAAGLYQQSLKETMKDDFKKIPEIMELIKES</sequence>
<comment type="catalytic activity">
    <reaction evidence="1">
        <text>Hydrolyzes single-stranded DNA or mismatched double-stranded DNA and polynucleotides, releasing free uracil.</text>
        <dbReference type="EC" id="3.2.2.27"/>
    </reaction>
</comment>
<dbReference type="InterPro" id="IPR036895">
    <property type="entry name" value="Uracil-DNA_glycosylase-like_sf"/>
</dbReference>
<evidence type="ECO:0000256" key="6">
    <source>
        <dbReference type="ARBA" id="ARBA00022723"/>
    </source>
</evidence>
<comment type="similarity">
    <text evidence="2">Belongs to the uracil-DNA glycosylase (UDG) superfamily. Type 4 (UDGa) family.</text>
</comment>
<dbReference type="InterPro" id="IPR051536">
    <property type="entry name" value="UDG_Type-4/5"/>
</dbReference>
<feature type="domain" description="Uracil-DNA glycosylase-like" evidence="12">
    <location>
        <begin position="30"/>
        <end position="177"/>
    </location>
</feature>
<evidence type="ECO:0000313" key="13">
    <source>
        <dbReference type="EMBL" id="AKM82323.1"/>
    </source>
</evidence>